<comment type="caution">
    <text evidence="3">The sequence shown here is derived from an EMBL/GenBank/DDBJ whole genome shotgun (WGS) entry which is preliminary data.</text>
</comment>
<dbReference type="EMBL" id="JBFSOO010000011">
    <property type="protein sequence ID" value="MEZ6854523.1"/>
    <property type="molecule type" value="Genomic_DNA"/>
</dbReference>
<dbReference type="Proteomes" id="UP001568358">
    <property type="component" value="Unassembled WGS sequence"/>
</dbReference>
<dbReference type="PROSITE" id="PS50005">
    <property type="entry name" value="TPR"/>
    <property type="match status" value="1"/>
</dbReference>
<feature type="repeat" description="TPR" evidence="1">
    <location>
        <begin position="216"/>
        <end position="249"/>
    </location>
</feature>
<reference evidence="2 5" key="2">
    <citation type="submission" date="2024-07" db="EMBL/GenBank/DDBJ databases">
        <title>Active virus-host system and metabolic interactions in a Lokiarchaeon culture.</title>
        <authorList>
            <person name="Ponce Toledo R.I."/>
            <person name="Rodrigues Oliveira T."/>
            <person name="Schleper C."/>
        </authorList>
    </citation>
    <scope>NUCLEOTIDE SEQUENCE [LARGE SCALE GENOMIC DNA]</scope>
    <source>
        <strain evidence="2 5">B35</strain>
    </source>
</reference>
<evidence type="ECO:0000313" key="3">
    <source>
        <dbReference type="EMBL" id="SHJ66994.1"/>
    </source>
</evidence>
<evidence type="ECO:0000313" key="2">
    <source>
        <dbReference type="EMBL" id="MEZ6854523.1"/>
    </source>
</evidence>
<organism evidence="3 4">
    <name type="scientific">Halodesulfovibrio aestuarii</name>
    <dbReference type="NCBI Taxonomy" id="126333"/>
    <lineage>
        <taxon>Bacteria</taxon>
        <taxon>Pseudomonadati</taxon>
        <taxon>Thermodesulfobacteriota</taxon>
        <taxon>Desulfovibrionia</taxon>
        <taxon>Desulfovibrionales</taxon>
        <taxon>Desulfovibrionaceae</taxon>
        <taxon>Halodesulfovibrio</taxon>
    </lineage>
</organism>
<keyword evidence="1" id="KW-0802">TPR repeat</keyword>
<dbReference type="SUPFAM" id="SSF48452">
    <property type="entry name" value="TPR-like"/>
    <property type="match status" value="1"/>
</dbReference>
<evidence type="ECO:0000313" key="4">
    <source>
        <dbReference type="Proteomes" id="UP000184001"/>
    </source>
</evidence>
<reference evidence="3 4" key="1">
    <citation type="submission" date="2016-11" db="EMBL/GenBank/DDBJ databases">
        <authorList>
            <person name="Varghese N."/>
            <person name="Submissions S."/>
        </authorList>
    </citation>
    <scope>NUCLEOTIDE SEQUENCE [LARGE SCALE GENOMIC DNA]</scope>
    <source>
        <strain evidence="3 4">DSM 17919</strain>
    </source>
</reference>
<protein>
    <submittedName>
        <fullName evidence="2">Tetratricopeptide repeat protein</fullName>
    </submittedName>
</protein>
<dbReference type="InterPro" id="IPR011990">
    <property type="entry name" value="TPR-like_helical_dom_sf"/>
</dbReference>
<dbReference type="Proteomes" id="UP000184001">
    <property type="component" value="Unassembled WGS sequence"/>
</dbReference>
<keyword evidence="5" id="KW-1185">Reference proteome</keyword>
<dbReference type="Gene3D" id="1.25.40.10">
    <property type="entry name" value="Tetratricopeptide repeat domain"/>
    <property type="match status" value="1"/>
</dbReference>
<sequence>MLHLEYKGVYSSLESEQGTEASEEDKRYWLVWYTDNDTVMIQALSARRTIAGKQYRLRVEDFIHRFIKEPDVLLPPQVLAHAHLVEHEVRSLPEEPYSFVLKDKNGTDVTPELISSSKALDIAREEAEAFAREQKKPENVAKNLKASFEDALAALESGDRRNALKLLTKLADSKEGVLPEHKHVFAGFGSDLRKQKLPAAALQHQLRVVELSPEDEHALFNVARVYYDMGDYGNTIRYLNRAIALNENLKPAQRFLEYVRNEGRAAK</sequence>
<dbReference type="SMART" id="SM00028">
    <property type="entry name" value="TPR"/>
    <property type="match status" value="1"/>
</dbReference>
<evidence type="ECO:0000313" key="5">
    <source>
        <dbReference type="Proteomes" id="UP001568358"/>
    </source>
</evidence>
<name>A0A8G2CBX7_9BACT</name>
<dbReference type="EMBL" id="FQZR01000009">
    <property type="protein sequence ID" value="SHJ66994.1"/>
    <property type="molecule type" value="Genomic_DNA"/>
</dbReference>
<dbReference type="RefSeq" id="WP_019999329.1">
    <property type="nucleotide sequence ID" value="NZ_CP192217.1"/>
</dbReference>
<gene>
    <name evidence="2" type="ORF">AB2Z07_13470</name>
    <name evidence="3" type="ORF">SAMN05660830_02967</name>
</gene>
<proteinExistence type="predicted"/>
<dbReference type="InterPro" id="IPR019734">
    <property type="entry name" value="TPR_rpt"/>
</dbReference>
<accession>A0A8G2CBX7</accession>
<dbReference type="AlphaFoldDB" id="A0A8G2CBX7"/>
<evidence type="ECO:0000256" key="1">
    <source>
        <dbReference type="PROSITE-ProRule" id="PRU00339"/>
    </source>
</evidence>